<comment type="caution">
    <text evidence="1">The sequence shown here is derived from an EMBL/GenBank/DDBJ whole genome shotgun (WGS) entry which is preliminary data.</text>
</comment>
<proteinExistence type="predicted"/>
<reference evidence="1 2" key="1">
    <citation type="submission" date="2018-05" db="EMBL/GenBank/DDBJ databases">
        <title>Comparative genomics of bacterial root endophytes of switchgrass collected from native prairies over two seasons.</title>
        <authorList>
            <person name="Tang Y."/>
        </authorList>
    </citation>
    <scope>NUCLEOTIDE SEQUENCE [LARGE SCALE GENOMIC DNA]</scope>
    <source>
        <strain evidence="1 2">NFIX32</strain>
    </source>
</reference>
<name>A0A318IKU7_BURPY</name>
<accession>A0A318IKU7</accession>
<evidence type="ECO:0000313" key="2">
    <source>
        <dbReference type="Proteomes" id="UP000247755"/>
    </source>
</evidence>
<sequence>MANLLWGPIVWGGFSRVATALTVRAAEARAVSVK</sequence>
<gene>
    <name evidence="1" type="ORF">NA66_102974</name>
</gene>
<dbReference type="Proteomes" id="UP000247755">
    <property type="component" value="Unassembled WGS sequence"/>
</dbReference>
<organism evidence="1 2">
    <name type="scientific">Burkholderia pyrrocinia</name>
    <name type="common">Pseudomonas pyrrocinia</name>
    <dbReference type="NCBI Taxonomy" id="60550"/>
    <lineage>
        <taxon>Bacteria</taxon>
        <taxon>Pseudomonadati</taxon>
        <taxon>Pseudomonadota</taxon>
        <taxon>Betaproteobacteria</taxon>
        <taxon>Burkholderiales</taxon>
        <taxon>Burkholderiaceae</taxon>
        <taxon>Burkholderia</taxon>
        <taxon>Burkholderia cepacia complex</taxon>
    </lineage>
</organism>
<dbReference type="EMBL" id="QJJY01000029">
    <property type="protein sequence ID" value="PXX25121.1"/>
    <property type="molecule type" value="Genomic_DNA"/>
</dbReference>
<dbReference type="AlphaFoldDB" id="A0A318IKU7"/>
<protein>
    <submittedName>
        <fullName evidence="1">Uncharacterized protein</fullName>
    </submittedName>
</protein>
<evidence type="ECO:0000313" key="1">
    <source>
        <dbReference type="EMBL" id="PXX25121.1"/>
    </source>
</evidence>